<keyword evidence="3" id="KW-1185">Reference proteome</keyword>
<dbReference type="Proteomes" id="UP000243459">
    <property type="component" value="Chromosome 4"/>
</dbReference>
<dbReference type="SUPFAM" id="SSF50998">
    <property type="entry name" value="Quinoprotein alcohol dehydrogenase-like"/>
    <property type="match status" value="1"/>
</dbReference>
<feature type="chain" id="PRO_5024392559" description="Bulb-type lectin domain-containing protein" evidence="1">
    <location>
        <begin position="25"/>
        <end position="219"/>
    </location>
</feature>
<sequence length="219" mass="24740">MMRPPPLYIHLFVLLFAGFLISGALTPSISDELIGNSDGLKSSSPSPSPSTALDLSAARSSSRKLLDSDGNKYDRLLLARSDGTIYFVDRQSMVPLWKFVTGSPILYSKQADPDVEYFIDFGANGQLYEYSKAFGRRVCFHISVISCLSDFYSYCRSSIDLCFPSFHATDLWLQIVPVLLLDQKKQLYIFLMKQMAKYSLGITFLLLRQKAKCPWLKRS</sequence>
<evidence type="ECO:0000313" key="3">
    <source>
        <dbReference type="Proteomes" id="UP000243459"/>
    </source>
</evidence>
<organism evidence="2 3">
    <name type="scientific">Asparagus officinalis</name>
    <name type="common">Garden asparagus</name>
    <dbReference type="NCBI Taxonomy" id="4686"/>
    <lineage>
        <taxon>Eukaryota</taxon>
        <taxon>Viridiplantae</taxon>
        <taxon>Streptophyta</taxon>
        <taxon>Embryophyta</taxon>
        <taxon>Tracheophyta</taxon>
        <taxon>Spermatophyta</taxon>
        <taxon>Magnoliopsida</taxon>
        <taxon>Liliopsida</taxon>
        <taxon>Asparagales</taxon>
        <taxon>Asparagaceae</taxon>
        <taxon>Asparagoideae</taxon>
        <taxon>Asparagus</taxon>
    </lineage>
</organism>
<dbReference type="EMBL" id="CM007384">
    <property type="protein sequence ID" value="ONK71057.1"/>
    <property type="molecule type" value="Genomic_DNA"/>
</dbReference>
<protein>
    <recommendedName>
        <fullName evidence="4">Bulb-type lectin domain-containing protein</fullName>
    </recommendedName>
</protein>
<dbReference type="AlphaFoldDB" id="A0A5P1F0W6"/>
<reference evidence="3" key="1">
    <citation type="journal article" date="2017" name="Nat. Commun.">
        <title>The asparagus genome sheds light on the origin and evolution of a young Y chromosome.</title>
        <authorList>
            <person name="Harkess A."/>
            <person name="Zhou J."/>
            <person name="Xu C."/>
            <person name="Bowers J.E."/>
            <person name="Van der Hulst R."/>
            <person name="Ayyampalayam S."/>
            <person name="Mercati F."/>
            <person name="Riccardi P."/>
            <person name="McKain M.R."/>
            <person name="Kakrana A."/>
            <person name="Tang H."/>
            <person name="Ray J."/>
            <person name="Groenendijk J."/>
            <person name="Arikit S."/>
            <person name="Mathioni S.M."/>
            <person name="Nakano M."/>
            <person name="Shan H."/>
            <person name="Telgmann-Rauber A."/>
            <person name="Kanno A."/>
            <person name="Yue Z."/>
            <person name="Chen H."/>
            <person name="Li W."/>
            <person name="Chen Y."/>
            <person name="Xu X."/>
            <person name="Zhang Y."/>
            <person name="Luo S."/>
            <person name="Chen H."/>
            <person name="Gao J."/>
            <person name="Mao Z."/>
            <person name="Pires J.C."/>
            <person name="Luo M."/>
            <person name="Kudrna D."/>
            <person name="Wing R.A."/>
            <person name="Meyers B.C."/>
            <person name="Yi K."/>
            <person name="Kong H."/>
            <person name="Lavrijsen P."/>
            <person name="Sunseri F."/>
            <person name="Falavigna A."/>
            <person name="Ye Y."/>
            <person name="Leebens-Mack J.H."/>
            <person name="Chen G."/>
        </authorList>
    </citation>
    <scope>NUCLEOTIDE SEQUENCE [LARGE SCALE GENOMIC DNA]</scope>
    <source>
        <strain evidence="3">cv. DH0086</strain>
    </source>
</reference>
<evidence type="ECO:0000256" key="1">
    <source>
        <dbReference type="SAM" id="SignalP"/>
    </source>
</evidence>
<evidence type="ECO:0008006" key="4">
    <source>
        <dbReference type="Google" id="ProtNLM"/>
    </source>
</evidence>
<dbReference type="Gramene" id="ONK71057">
    <property type="protein sequence ID" value="ONK71057"/>
    <property type="gene ID" value="A4U43_C04F4260"/>
</dbReference>
<name>A0A5P1F0W6_ASPOF</name>
<dbReference type="InterPro" id="IPR011047">
    <property type="entry name" value="Quinoprotein_ADH-like_sf"/>
</dbReference>
<feature type="signal peptide" evidence="1">
    <location>
        <begin position="1"/>
        <end position="24"/>
    </location>
</feature>
<evidence type="ECO:0000313" key="2">
    <source>
        <dbReference type="EMBL" id="ONK71057.1"/>
    </source>
</evidence>
<gene>
    <name evidence="2" type="ORF">A4U43_C04F4260</name>
</gene>
<proteinExistence type="predicted"/>
<keyword evidence="1" id="KW-0732">Signal</keyword>
<accession>A0A5P1F0W6</accession>